<reference evidence="1" key="1">
    <citation type="submission" date="2019-08" db="EMBL/GenBank/DDBJ databases">
        <authorList>
            <person name="Kucharzyk K."/>
            <person name="Murdoch R.W."/>
            <person name="Higgins S."/>
            <person name="Loffler F."/>
        </authorList>
    </citation>
    <scope>NUCLEOTIDE SEQUENCE</scope>
</reference>
<comment type="caution">
    <text evidence="1">The sequence shown here is derived from an EMBL/GenBank/DDBJ whole genome shotgun (WGS) entry which is preliminary data.</text>
</comment>
<organism evidence="1">
    <name type="scientific">bioreactor metagenome</name>
    <dbReference type="NCBI Taxonomy" id="1076179"/>
    <lineage>
        <taxon>unclassified sequences</taxon>
        <taxon>metagenomes</taxon>
        <taxon>ecological metagenomes</taxon>
    </lineage>
</organism>
<proteinExistence type="predicted"/>
<sequence>MMFTNSFWAVNESLSNTPHSRSKLPNIRKPTNGREIGAIKPATIVMMIGKRIFVILDTPSAL</sequence>
<evidence type="ECO:0000313" key="1">
    <source>
        <dbReference type="EMBL" id="MPM55392.1"/>
    </source>
</evidence>
<dbReference type="AlphaFoldDB" id="A0A645AQ52"/>
<protein>
    <submittedName>
        <fullName evidence="1">Uncharacterized protein</fullName>
    </submittedName>
</protein>
<dbReference type="EMBL" id="VSSQ01015253">
    <property type="protein sequence ID" value="MPM55392.1"/>
    <property type="molecule type" value="Genomic_DNA"/>
</dbReference>
<name>A0A645AQ52_9ZZZZ</name>
<gene>
    <name evidence="1" type="ORF">SDC9_102188</name>
</gene>
<accession>A0A645AQ52</accession>